<dbReference type="AlphaFoldDB" id="A0A239IN77"/>
<keyword evidence="4" id="KW-1185">Reference proteome</keyword>
<feature type="compositionally biased region" description="Polar residues" evidence="1">
    <location>
        <begin position="44"/>
        <end position="55"/>
    </location>
</feature>
<reference evidence="3 4" key="2">
    <citation type="submission" date="2017-06" db="EMBL/GenBank/DDBJ databases">
        <authorList>
            <person name="Varghese N."/>
            <person name="Submissions S."/>
        </authorList>
    </citation>
    <scope>NUCLEOTIDE SEQUENCE [LARGE SCALE GENOMIC DNA]</scope>
    <source>
        <strain evidence="3 4">RLD-1</strain>
    </source>
</reference>
<gene>
    <name evidence="2" type="ORF">SAMN05216189_1007122</name>
    <name evidence="3" type="ORF">SAMN06295949_110122</name>
</gene>
<evidence type="ECO:0000313" key="5">
    <source>
        <dbReference type="Proteomes" id="UP000199693"/>
    </source>
</evidence>
<reference evidence="2 5" key="1">
    <citation type="submission" date="2016-10" db="EMBL/GenBank/DDBJ databases">
        <authorList>
            <person name="de Groot N.N."/>
        </authorList>
    </citation>
    <scope>NUCLEOTIDE SEQUENCE [LARGE SCALE GENOMIC DNA]</scope>
    <source>
        <strain evidence="2 5">CCM 7361</strain>
    </source>
</reference>
<feature type="compositionally biased region" description="Polar residues" evidence="1">
    <location>
        <begin position="7"/>
        <end position="22"/>
    </location>
</feature>
<organism evidence="2 5">
    <name type="scientific">Pseudomonas delhiensis</name>
    <dbReference type="NCBI Taxonomy" id="366289"/>
    <lineage>
        <taxon>Bacteria</taxon>
        <taxon>Pseudomonadati</taxon>
        <taxon>Pseudomonadota</taxon>
        <taxon>Gammaproteobacteria</taxon>
        <taxon>Pseudomonadales</taxon>
        <taxon>Pseudomonadaceae</taxon>
        <taxon>Pseudomonas</taxon>
    </lineage>
</organism>
<dbReference type="Proteomes" id="UP000198309">
    <property type="component" value="Unassembled WGS sequence"/>
</dbReference>
<accession>A0A239IN77</accession>
<protein>
    <submittedName>
        <fullName evidence="2">Uncharacterized protein</fullName>
    </submittedName>
</protein>
<dbReference type="Proteomes" id="UP000199693">
    <property type="component" value="Unassembled WGS sequence"/>
</dbReference>
<dbReference type="EMBL" id="FNEC01000007">
    <property type="protein sequence ID" value="SDI65298.1"/>
    <property type="molecule type" value="Genomic_DNA"/>
</dbReference>
<proteinExistence type="predicted"/>
<evidence type="ECO:0000256" key="1">
    <source>
        <dbReference type="SAM" id="MobiDB-lite"/>
    </source>
</evidence>
<evidence type="ECO:0000313" key="3">
    <source>
        <dbReference type="EMBL" id="SNS95037.1"/>
    </source>
</evidence>
<evidence type="ECO:0000313" key="2">
    <source>
        <dbReference type="EMBL" id="SDI65298.1"/>
    </source>
</evidence>
<sequence length="118" mass="12441">MRIDGLSSYSITPDSGSRSGTAVTPYREVMREAEARREQPASIAASQGFEQQAQTRYVEPGNAGTGTGSLPIVLSDVLAYQRPVSNRAAQALASYSSTANLPLGGYDAPEVLGIDLYA</sequence>
<dbReference type="RefSeq" id="WP_089391530.1">
    <property type="nucleotide sequence ID" value="NZ_FNEC01000007.1"/>
</dbReference>
<feature type="region of interest" description="Disordered" evidence="1">
    <location>
        <begin position="1"/>
        <end position="66"/>
    </location>
</feature>
<dbReference type="EMBL" id="FZPC01000010">
    <property type="protein sequence ID" value="SNS95037.1"/>
    <property type="molecule type" value="Genomic_DNA"/>
</dbReference>
<feature type="compositionally biased region" description="Basic and acidic residues" evidence="1">
    <location>
        <begin position="28"/>
        <end position="39"/>
    </location>
</feature>
<name>A0A239IN77_9PSED</name>
<evidence type="ECO:0000313" key="4">
    <source>
        <dbReference type="Proteomes" id="UP000198309"/>
    </source>
</evidence>